<dbReference type="Gene3D" id="3.40.50.1000">
    <property type="entry name" value="HAD superfamily/HAD-like"/>
    <property type="match status" value="1"/>
</dbReference>
<dbReference type="PANTHER" id="PTHR13045:SF0">
    <property type="entry name" value="7-METHYLGUANOSINE PHOSPHATE-SPECIFIC 5'-NUCLEOTIDASE"/>
    <property type="match status" value="1"/>
</dbReference>
<dbReference type="GO" id="GO:0008253">
    <property type="term" value="F:5'-nucleotidase activity"/>
    <property type="evidence" value="ECO:0007669"/>
    <property type="project" value="TreeGrafter"/>
</dbReference>
<dbReference type="InterPro" id="IPR036412">
    <property type="entry name" value="HAD-like_sf"/>
</dbReference>
<dbReference type="EMBL" id="DXFG01000279">
    <property type="protein sequence ID" value="HIX38647.1"/>
    <property type="molecule type" value="Genomic_DNA"/>
</dbReference>
<evidence type="ECO:0000313" key="1">
    <source>
        <dbReference type="EMBL" id="HIX38647.1"/>
    </source>
</evidence>
<evidence type="ECO:0000313" key="2">
    <source>
        <dbReference type="Proteomes" id="UP000824230"/>
    </source>
</evidence>
<accession>A0A9D2AP80</accession>
<dbReference type="Pfam" id="PF12710">
    <property type="entry name" value="HAD"/>
    <property type="match status" value="1"/>
</dbReference>
<reference evidence="1" key="2">
    <citation type="submission" date="2021-04" db="EMBL/GenBank/DDBJ databases">
        <authorList>
            <person name="Gilroy R."/>
        </authorList>
    </citation>
    <scope>NUCLEOTIDE SEQUENCE</scope>
    <source>
        <strain evidence="1">ChiHjej12B11-1927</strain>
    </source>
</reference>
<dbReference type="SUPFAM" id="SSF56784">
    <property type="entry name" value="HAD-like"/>
    <property type="match status" value="1"/>
</dbReference>
<organism evidence="1 2">
    <name type="scientific">Candidatus Blautia pullistercoris</name>
    <dbReference type="NCBI Taxonomy" id="2838499"/>
    <lineage>
        <taxon>Bacteria</taxon>
        <taxon>Bacillati</taxon>
        <taxon>Bacillota</taxon>
        <taxon>Clostridia</taxon>
        <taxon>Lachnospirales</taxon>
        <taxon>Lachnospiraceae</taxon>
        <taxon>Blautia</taxon>
    </lineage>
</organism>
<dbReference type="InterPro" id="IPR023214">
    <property type="entry name" value="HAD_sf"/>
</dbReference>
<name>A0A9D2AP80_9FIRM</name>
<dbReference type="Proteomes" id="UP000824230">
    <property type="component" value="Unassembled WGS sequence"/>
</dbReference>
<dbReference type="GO" id="GO:0005737">
    <property type="term" value="C:cytoplasm"/>
    <property type="evidence" value="ECO:0007669"/>
    <property type="project" value="TreeGrafter"/>
</dbReference>
<sequence>MNRIKEELLQNRGMLVTDFDRTLTLSGSSLHGAVHVLGENSGLAVGRDRLFQKMGREVLRAAKRGQEKEALNKRAEDWWKEQMELYVREGIGQEVLKKAAELLPPRREALELLEFCRKETLPVWIVSAGLGNVIRFWLEAQGIWETGIQVLANELYYAGENPVGYGEILTIWNKRDKFFAVAAPEEEQKLFFLGDKREDLRWRKNNEESYLIQEGEIVKIEEFA</sequence>
<keyword evidence="1" id="KW-0378">Hydrolase</keyword>
<protein>
    <submittedName>
        <fullName evidence="1">Haloacid dehalogenase-like hydrolase</fullName>
    </submittedName>
</protein>
<dbReference type="AlphaFoldDB" id="A0A9D2AP80"/>
<dbReference type="PANTHER" id="PTHR13045">
    <property type="entry name" value="5'-NUCLEOTIDASE"/>
    <property type="match status" value="1"/>
</dbReference>
<gene>
    <name evidence="1" type="ORF">H9738_12395</name>
</gene>
<reference evidence="1" key="1">
    <citation type="journal article" date="2021" name="PeerJ">
        <title>Extensive microbial diversity within the chicken gut microbiome revealed by metagenomics and culture.</title>
        <authorList>
            <person name="Gilroy R."/>
            <person name="Ravi A."/>
            <person name="Getino M."/>
            <person name="Pursley I."/>
            <person name="Horton D.L."/>
            <person name="Alikhan N.F."/>
            <person name="Baker D."/>
            <person name="Gharbi K."/>
            <person name="Hall N."/>
            <person name="Watson M."/>
            <person name="Adriaenssens E.M."/>
            <person name="Foster-Nyarko E."/>
            <person name="Jarju S."/>
            <person name="Secka A."/>
            <person name="Antonio M."/>
            <person name="Oren A."/>
            <person name="Chaudhuri R.R."/>
            <person name="La Ragione R."/>
            <person name="Hildebrand F."/>
            <person name="Pallen M.J."/>
        </authorList>
    </citation>
    <scope>NUCLEOTIDE SEQUENCE</scope>
    <source>
        <strain evidence="1">ChiHjej12B11-1927</strain>
    </source>
</reference>
<proteinExistence type="predicted"/>
<comment type="caution">
    <text evidence="1">The sequence shown here is derived from an EMBL/GenBank/DDBJ whole genome shotgun (WGS) entry which is preliminary data.</text>
</comment>